<dbReference type="Gene3D" id="2.160.20.10">
    <property type="entry name" value="Single-stranded right-handed beta-helix, Pectin lyase-like"/>
    <property type="match status" value="1"/>
</dbReference>
<dbReference type="InterPro" id="IPR018040">
    <property type="entry name" value="Pectinesterase_Tyr_AS"/>
</dbReference>
<evidence type="ECO:0000256" key="1">
    <source>
        <dbReference type="ARBA" id="ARBA00008891"/>
    </source>
</evidence>
<dbReference type="Proteomes" id="UP000233618">
    <property type="component" value="Unassembled WGS sequence"/>
</dbReference>
<keyword evidence="7" id="KW-1185">Reference proteome</keyword>
<evidence type="ECO:0000313" key="7">
    <source>
        <dbReference type="Proteomes" id="UP000233618"/>
    </source>
</evidence>
<gene>
    <name evidence="6" type="ORF">BZG01_14650</name>
</gene>
<evidence type="ECO:0000256" key="4">
    <source>
        <dbReference type="RuleBase" id="RU000589"/>
    </source>
</evidence>
<proteinExistence type="inferred from homology"/>
<organism evidence="6 7">
    <name type="scientific">Labilibaculum manganireducens</name>
    <dbReference type="NCBI Taxonomy" id="1940525"/>
    <lineage>
        <taxon>Bacteria</taxon>
        <taxon>Pseudomonadati</taxon>
        <taxon>Bacteroidota</taxon>
        <taxon>Bacteroidia</taxon>
        <taxon>Marinilabiliales</taxon>
        <taxon>Marinifilaceae</taxon>
        <taxon>Labilibaculum</taxon>
    </lineage>
</organism>
<dbReference type="EMBL" id="MVDE01000024">
    <property type="protein sequence ID" value="PKQ64123.1"/>
    <property type="molecule type" value="Genomic_DNA"/>
</dbReference>
<comment type="pathway">
    <text evidence="4">Glycan metabolism; pectin degradation; 2-dehydro-3-deoxy-D-gluconate from pectin: step 1/5.</text>
</comment>
<dbReference type="GO" id="GO:0030599">
    <property type="term" value="F:pectinesterase activity"/>
    <property type="evidence" value="ECO:0007669"/>
    <property type="project" value="UniProtKB-UniRule"/>
</dbReference>
<evidence type="ECO:0000256" key="2">
    <source>
        <dbReference type="ARBA" id="ARBA00022801"/>
    </source>
</evidence>
<keyword evidence="2 4" id="KW-0378">Hydrolase</keyword>
<sequence>MKYIWIIALLTVFTNCAIADNKGDIVVAADGTGDYISLTEAIDHLPFYNYQRLVIFVKNGVYKEKIRIEQDYLTIRGESRDSTIIQYAQLREDWQKNRDYIGPAVINIHADDIILDNLTIKNTQPKLGPHAFTIYGTGTRTIITNCNVTSNGGDTVSLWNYKEGMYYHDNCSFEGGVDFVCPRGWCYISNSSFKELMNTAAVWHAATTNENQKMVLNHCEFMGVDSFYLARHHYDAQFYFLNCNFPAEMRDKSILHVSYPDKPEKNRPYLYGDRYNFYNCDRKEGNYSWFANNIDSSSAAKITPEWTFGQKWNPEDTSSIKVVKAEYENQSLFLWFDEIVMPVGDLKIQTKSGKIFSYFNGVGRERLEFKGENTLTEEEVKKEFELVSGNIQNIKATVKPRTFK</sequence>
<dbReference type="EC" id="3.1.1.11" evidence="4"/>
<keyword evidence="3 4" id="KW-0063">Aspartyl esterase</keyword>
<accession>A0A2N3I1K0</accession>
<feature type="chain" id="PRO_5014490854" description="Pectinesterase" evidence="4">
    <location>
        <begin position="20"/>
        <end position="404"/>
    </location>
</feature>
<feature type="domain" description="Pectinesterase catalytic" evidence="5">
    <location>
        <begin position="24"/>
        <end position="194"/>
    </location>
</feature>
<comment type="caution">
    <text evidence="6">The sequence shown here is derived from an EMBL/GenBank/DDBJ whole genome shotgun (WGS) entry which is preliminary data.</text>
</comment>
<evidence type="ECO:0000259" key="5">
    <source>
        <dbReference type="Pfam" id="PF01095"/>
    </source>
</evidence>
<dbReference type="SUPFAM" id="SSF51126">
    <property type="entry name" value="Pectin lyase-like"/>
    <property type="match status" value="1"/>
</dbReference>
<name>A0A2N3I1K0_9BACT</name>
<reference evidence="6 7" key="1">
    <citation type="journal article" date="2017" name="Front. Microbiol.">
        <title>Labilibaculum manganireducens gen. nov., sp. nov. and Labilibaculum filiforme sp. nov., Novel Bacteroidetes Isolated from Subsurface Sediments of the Baltic Sea.</title>
        <authorList>
            <person name="Vandieken V."/>
            <person name="Marshall I.P."/>
            <person name="Niemann H."/>
            <person name="Engelen B."/>
            <person name="Cypionka H."/>
        </authorList>
    </citation>
    <scope>NUCLEOTIDE SEQUENCE [LARGE SCALE GENOMIC DNA]</scope>
    <source>
        <strain evidence="6 7">59.10-2M</strain>
    </source>
</reference>
<dbReference type="RefSeq" id="WP_101310597.1">
    <property type="nucleotide sequence ID" value="NZ_MVDE01000024.1"/>
</dbReference>
<dbReference type="PROSITE" id="PS00800">
    <property type="entry name" value="PECTINESTERASE_1"/>
    <property type="match status" value="1"/>
</dbReference>
<evidence type="ECO:0000256" key="3">
    <source>
        <dbReference type="ARBA" id="ARBA00023085"/>
    </source>
</evidence>
<dbReference type="InterPro" id="IPR000070">
    <property type="entry name" value="Pectinesterase_cat"/>
</dbReference>
<dbReference type="GO" id="GO:0045490">
    <property type="term" value="P:pectin catabolic process"/>
    <property type="evidence" value="ECO:0007669"/>
    <property type="project" value="UniProtKB-UniRule"/>
</dbReference>
<protein>
    <recommendedName>
        <fullName evidence="4">Pectinesterase</fullName>
        <ecNumber evidence="4">3.1.1.11</ecNumber>
    </recommendedName>
</protein>
<comment type="similarity">
    <text evidence="1">Belongs to the pectinesterase family.</text>
</comment>
<dbReference type="Pfam" id="PF01095">
    <property type="entry name" value="Pectinesterase"/>
    <property type="match status" value="1"/>
</dbReference>
<comment type="catalytic activity">
    <reaction evidence="4">
        <text>[(1-&gt;4)-alpha-D-galacturonosyl methyl ester](n) + n H2O = [(1-&gt;4)-alpha-D-galacturonosyl](n) + n methanol + n H(+)</text>
        <dbReference type="Rhea" id="RHEA:22380"/>
        <dbReference type="Rhea" id="RHEA-COMP:14570"/>
        <dbReference type="Rhea" id="RHEA-COMP:14573"/>
        <dbReference type="ChEBI" id="CHEBI:15377"/>
        <dbReference type="ChEBI" id="CHEBI:15378"/>
        <dbReference type="ChEBI" id="CHEBI:17790"/>
        <dbReference type="ChEBI" id="CHEBI:140522"/>
        <dbReference type="ChEBI" id="CHEBI:140523"/>
        <dbReference type="EC" id="3.1.1.11"/>
    </reaction>
</comment>
<dbReference type="AlphaFoldDB" id="A0A2N3I1K0"/>
<feature type="signal peptide" evidence="4">
    <location>
        <begin position="1"/>
        <end position="19"/>
    </location>
</feature>
<dbReference type="PANTHER" id="PTHR31321:SF57">
    <property type="entry name" value="PECTINESTERASE 53-RELATED"/>
    <property type="match status" value="1"/>
</dbReference>
<dbReference type="PANTHER" id="PTHR31321">
    <property type="entry name" value="ACYL-COA THIOESTER HYDROLASE YBHC-RELATED"/>
    <property type="match status" value="1"/>
</dbReference>
<dbReference type="InterPro" id="IPR011050">
    <property type="entry name" value="Pectin_lyase_fold/virulence"/>
</dbReference>
<dbReference type="GO" id="GO:0042545">
    <property type="term" value="P:cell wall modification"/>
    <property type="evidence" value="ECO:0007669"/>
    <property type="project" value="UniProtKB-UniRule"/>
</dbReference>
<dbReference type="UniPathway" id="UPA00545">
    <property type="reaction ID" value="UER00823"/>
</dbReference>
<dbReference type="InterPro" id="IPR012334">
    <property type="entry name" value="Pectin_lyas_fold"/>
</dbReference>
<evidence type="ECO:0000313" key="6">
    <source>
        <dbReference type="EMBL" id="PKQ64123.1"/>
    </source>
</evidence>
<keyword evidence="4" id="KW-0732">Signal</keyword>